<evidence type="ECO:0000313" key="1">
    <source>
        <dbReference type="EMBL" id="KAI3742723.1"/>
    </source>
</evidence>
<dbReference type="Proteomes" id="UP001056120">
    <property type="component" value="Linkage Group LG20"/>
</dbReference>
<accession>A0ACB9D8E5</accession>
<evidence type="ECO:0000313" key="2">
    <source>
        <dbReference type="Proteomes" id="UP001056120"/>
    </source>
</evidence>
<reference evidence="2" key="1">
    <citation type="journal article" date="2022" name="Mol. Ecol. Resour.">
        <title>The genomes of chicory, endive, great burdock and yacon provide insights into Asteraceae palaeo-polyploidization history and plant inulin production.</title>
        <authorList>
            <person name="Fan W."/>
            <person name="Wang S."/>
            <person name="Wang H."/>
            <person name="Wang A."/>
            <person name="Jiang F."/>
            <person name="Liu H."/>
            <person name="Zhao H."/>
            <person name="Xu D."/>
            <person name="Zhang Y."/>
        </authorList>
    </citation>
    <scope>NUCLEOTIDE SEQUENCE [LARGE SCALE GENOMIC DNA]</scope>
    <source>
        <strain evidence="2">cv. Yunnan</strain>
    </source>
</reference>
<sequence>MTKEVDKVVDKQGEVLQAIMEVVDQRLRKQKVQEANEVQKTKKRRSEKKNTSLFNNKNKEVNPRQPWLGFLSHSEFNVNSDSSHIKFSL</sequence>
<dbReference type="EMBL" id="CM042037">
    <property type="protein sequence ID" value="KAI3742723.1"/>
    <property type="molecule type" value="Genomic_DNA"/>
</dbReference>
<proteinExistence type="predicted"/>
<protein>
    <submittedName>
        <fullName evidence="1">Uncharacterized protein</fullName>
    </submittedName>
</protein>
<organism evidence="1 2">
    <name type="scientific">Smallanthus sonchifolius</name>
    <dbReference type="NCBI Taxonomy" id="185202"/>
    <lineage>
        <taxon>Eukaryota</taxon>
        <taxon>Viridiplantae</taxon>
        <taxon>Streptophyta</taxon>
        <taxon>Embryophyta</taxon>
        <taxon>Tracheophyta</taxon>
        <taxon>Spermatophyta</taxon>
        <taxon>Magnoliopsida</taxon>
        <taxon>eudicotyledons</taxon>
        <taxon>Gunneridae</taxon>
        <taxon>Pentapetalae</taxon>
        <taxon>asterids</taxon>
        <taxon>campanulids</taxon>
        <taxon>Asterales</taxon>
        <taxon>Asteraceae</taxon>
        <taxon>Asteroideae</taxon>
        <taxon>Heliantheae alliance</taxon>
        <taxon>Millerieae</taxon>
        <taxon>Smallanthus</taxon>
    </lineage>
</organism>
<reference evidence="1 2" key="2">
    <citation type="journal article" date="2022" name="Mol. Ecol. Resour.">
        <title>The genomes of chicory, endive, great burdock and yacon provide insights into Asteraceae paleo-polyploidization history and plant inulin production.</title>
        <authorList>
            <person name="Fan W."/>
            <person name="Wang S."/>
            <person name="Wang H."/>
            <person name="Wang A."/>
            <person name="Jiang F."/>
            <person name="Liu H."/>
            <person name="Zhao H."/>
            <person name="Xu D."/>
            <person name="Zhang Y."/>
        </authorList>
    </citation>
    <scope>NUCLEOTIDE SEQUENCE [LARGE SCALE GENOMIC DNA]</scope>
    <source>
        <strain evidence="2">cv. Yunnan</strain>
        <tissue evidence="1">Leaves</tissue>
    </source>
</reference>
<gene>
    <name evidence="1" type="ORF">L1987_60417</name>
</gene>
<comment type="caution">
    <text evidence="1">The sequence shown here is derived from an EMBL/GenBank/DDBJ whole genome shotgun (WGS) entry which is preliminary data.</text>
</comment>
<name>A0ACB9D8E5_9ASTR</name>
<keyword evidence="2" id="KW-1185">Reference proteome</keyword>